<evidence type="ECO:0000256" key="2">
    <source>
        <dbReference type="ARBA" id="ARBA00023043"/>
    </source>
</evidence>
<keyword evidence="1" id="KW-0677">Repeat</keyword>
<feature type="repeat" description="ANK" evidence="3">
    <location>
        <begin position="35"/>
        <end position="67"/>
    </location>
</feature>
<gene>
    <name evidence="4" type="ORF">ElyMa_001619800</name>
</gene>
<evidence type="ECO:0000313" key="5">
    <source>
        <dbReference type="Proteomes" id="UP000762676"/>
    </source>
</evidence>
<accession>A0AAV4JII3</accession>
<reference evidence="4 5" key="1">
    <citation type="journal article" date="2021" name="Elife">
        <title>Chloroplast acquisition without the gene transfer in kleptoplastic sea slugs, Plakobranchus ocellatus.</title>
        <authorList>
            <person name="Maeda T."/>
            <person name="Takahashi S."/>
            <person name="Yoshida T."/>
            <person name="Shimamura S."/>
            <person name="Takaki Y."/>
            <person name="Nagai Y."/>
            <person name="Toyoda A."/>
            <person name="Suzuki Y."/>
            <person name="Arimoto A."/>
            <person name="Ishii H."/>
            <person name="Satoh N."/>
            <person name="Nishiyama T."/>
            <person name="Hasebe M."/>
            <person name="Maruyama T."/>
            <person name="Minagawa J."/>
            <person name="Obokata J."/>
            <person name="Shigenobu S."/>
        </authorList>
    </citation>
    <scope>NUCLEOTIDE SEQUENCE [LARGE SCALE GENOMIC DNA]</scope>
</reference>
<dbReference type="PROSITE" id="PS50297">
    <property type="entry name" value="ANK_REP_REGION"/>
    <property type="match status" value="5"/>
</dbReference>
<dbReference type="AlphaFoldDB" id="A0AAV4JII3"/>
<comment type="caution">
    <text evidence="4">The sequence shown here is derived from an EMBL/GenBank/DDBJ whole genome shotgun (WGS) entry which is preliminary data.</text>
</comment>
<feature type="repeat" description="ANK" evidence="3">
    <location>
        <begin position="169"/>
        <end position="201"/>
    </location>
</feature>
<protein>
    <submittedName>
        <fullName evidence="4">Ankyrin repeat-containing protein</fullName>
    </submittedName>
</protein>
<dbReference type="SMART" id="SM00248">
    <property type="entry name" value="ANK"/>
    <property type="match status" value="7"/>
</dbReference>
<dbReference type="GO" id="GO:0004540">
    <property type="term" value="F:RNA nuclease activity"/>
    <property type="evidence" value="ECO:0007669"/>
    <property type="project" value="TreeGrafter"/>
</dbReference>
<dbReference type="Gene3D" id="1.25.40.20">
    <property type="entry name" value="Ankyrin repeat-containing domain"/>
    <property type="match status" value="2"/>
</dbReference>
<feature type="repeat" description="ANK" evidence="3">
    <location>
        <begin position="134"/>
        <end position="166"/>
    </location>
</feature>
<dbReference type="PRINTS" id="PR01415">
    <property type="entry name" value="ANKYRIN"/>
</dbReference>
<evidence type="ECO:0000256" key="3">
    <source>
        <dbReference type="PROSITE-ProRule" id="PRU00023"/>
    </source>
</evidence>
<dbReference type="Pfam" id="PF00023">
    <property type="entry name" value="Ank"/>
    <property type="match status" value="1"/>
</dbReference>
<evidence type="ECO:0000256" key="1">
    <source>
        <dbReference type="ARBA" id="ARBA00022737"/>
    </source>
</evidence>
<organism evidence="4 5">
    <name type="scientific">Elysia marginata</name>
    <dbReference type="NCBI Taxonomy" id="1093978"/>
    <lineage>
        <taxon>Eukaryota</taxon>
        <taxon>Metazoa</taxon>
        <taxon>Spiralia</taxon>
        <taxon>Lophotrochozoa</taxon>
        <taxon>Mollusca</taxon>
        <taxon>Gastropoda</taxon>
        <taxon>Heterobranchia</taxon>
        <taxon>Euthyneura</taxon>
        <taxon>Panpulmonata</taxon>
        <taxon>Sacoglossa</taxon>
        <taxon>Placobranchoidea</taxon>
        <taxon>Plakobranchidae</taxon>
        <taxon>Elysia</taxon>
    </lineage>
</organism>
<feature type="repeat" description="ANK" evidence="3">
    <location>
        <begin position="101"/>
        <end position="133"/>
    </location>
</feature>
<keyword evidence="5" id="KW-1185">Reference proteome</keyword>
<proteinExistence type="predicted"/>
<dbReference type="Proteomes" id="UP000762676">
    <property type="component" value="Unassembled WGS sequence"/>
</dbReference>
<dbReference type="GO" id="GO:0003723">
    <property type="term" value="F:RNA binding"/>
    <property type="evidence" value="ECO:0007669"/>
    <property type="project" value="TreeGrafter"/>
</dbReference>
<dbReference type="InterPro" id="IPR002110">
    <property type="entry name" value="Ankyrin_rpt"/>
</dbReference>
<feature type="repeat" description="ANK" evidence="3">
    <location>
        <begin position="202"/>
        <end position="234"/>
    </location>
</feature>
<dbReference type="InterPro" id="IPR036770">
    <property type="entry name" value="Ankyrin_rpt-contain_sf"/>
</dbReference>
<evidence type="ECO:0000313" key="4">
    <source>
        <dbReference type="EMBL" id="GFS22592.1"/>
    </source>
</evidence>
<keyword evidence="2 3" id="KW-0040">ANK repeat</keyword>
<name>A0AAV4JII3_9GAST</name>
<sequence length="262" mass="28785">MATPDQKLHKAVRENDIKLVETFLNSGVDINCLFYGWTPLQLAIENGLQEMAVYLITKGCDPKQHDKNTKSPFEESVLKKEAKVVEALVSHGVSASQSLSTGDSALCFAVELGCVELVKALLNGNADPNSVNKRNESAVYIACQEGEVDILKELLKKGADVNMIIRENNNFTPLIAAVASDNEDIVKVLLQNKACVNAQDSDGWTPLWHAYSNSNEDISEILLRAGAQMDITNNEGKTVLQEANENEDDDFIDLFNKFKGVI</sequence>
<dbReference type="GO" id="GO:0006396">
    <property type="term" value="P:RNA processing"/>
    <property type="evidence" value="ECO:0007669"/>
    <property type="project" value="TreeGrafter"/>
</dbReference>
<dbReference type="EMBL" id="BMAT01003262">
    <property type="protein sequence ID" value="GFS22592.1"/>
    <property type="molecule type" value="Genomic_DNA"/>
</dbReference>
<dbReference type="PANTHER" id="PTHR24141">
    <property type="entry name" value="2-5A-DEPENDENT RIBONUCLEASE"/>
    <property type="match status" value="1"/>
</dbReference>
<dbReference type="Pfam" id="PF12796">
    <property type="entry name" value="Ank_2"/>
    <property type="match status" value="2"/>
</dbReference>
<dbReference type="SUPFAM" id="SSF48403">
    <property type="entry name" value="Ankyrin repeat"/>
    <property type="match status" value="1"/>
</dbReference>
<dbReference type="PROSITE" id="PS50088">
    <property type="entry name" value="ANK_REPEAT"/>
    <property type="match status" value="5"/>
</dbReference>
<dbReference type="PANTHER" id="PTHR24141:SF1">
    <property type="entry name" value="2-5A-DEPENDENT RIBONUCLEASE"/>
    <property type="match status" value="1"/>
</dbReference>